<dbReference type="WBParaSite" id="Gr19_v10_g11674.t1">
    <property type="protein sequence ID" value="Gr19_v10_g11674.t1"/>
    <property type="gene ID" value="Gr19_v10_g11674"/>
</dbReference>
<feature type="chain" id="PRO_5037838656" evidence="1">
    <location>
        <begin position="18"/>
        <end position="105"/>
    </location>
</feature>
<name>A0A914GVB0_GLORO</name>
<keyword evidence="2" id="KW-1185">Reference proteome</keyword>
<dbReference type="Proteomes" id="UP000887572">
    <property type="component" value="Unplaced"/>
</dbReference>
<keyword evidence="1" id="KW-0732">Signal</keyword>
<organism evidence="2 3">
    <name type="scientific">Globodera rostochiensis</name>
    <name type="common">Golden nematode worm</name>
    <name type="synonym">Heterodera rostochiensis</name>
    <dbReference type="NCBI Taxonomy" id="31243"/>
    <lineage>
        <taxon>Eukaryota</taxon>
        <taxon>Metazoa</taxon>
        <taxon>Ecdysozoa</taxon>
        <taxon>Nematoda</taxon>
        <taxon>Chromadorea</taxon>
        <taxon>Rhabditida</taxon>
        <taxon>Tylenchina</taxon>
        <taxon>Tylenchomorpha</taxon>
        <taxon>Tylenchoidea</taxon>
        <taxon>Heteroderidae</taxon>
        <taxon>Heteroderinae</taxon>
        <taxon>Globodera</taxon>
    </lineage>
</organism>
<reference evidence="3" key="1">
    <citation type="submission" date="2022-11" db="UniProtKB">
        <authorList>
            <consortium name="WormBaseParasite"/>
        </authorList>
    </citation>
    <scope>IDENTIFICATION</scope>
</reference>
<feature type="signal peptide" evidence="1">
    <location>
        <begin position="1"/>
        <end position="17"/>
    </location>
</feature>
<proteinExistence type="predicted"/>
<evidence type="ECO:0000313" key="3">
    <source>
        <dbReference type="WBParaSite" id="Gr19_v10_g11674.t1"/>
    </source>
</evidence>
<accession>A0A914GVB0</accession>
<dbReference type="AlphaFoldDB" id="A0A914GVB0"/>
<evidence type="ECO:0000256" key="1">
    <source>
        <dbReference type="SAM" id="SignalP"/>
    </source>
</evidence>
<protein>
    <submittedName>
        <fullName evidence="3">Uncharacterized protein</fullName>
    </submittedName>
</protein>
<sequence length="105" mass="11485">MISLIAFAIVMLSVAEGLKCGVKYDVGGKFSQDTLDEFDCVVDGHKCVYAESKTTSNSTTKLPDFPTSYFAATSETTTNAESSAFLRENFFCGFLILFIVIELLL</sequence>
<evidence type="ECO:0000313" key="2">
    <source>
        <dbReference type="Proteomes" id="UP000887572"/>
    </source>
</evidence>